<comment type="caution">
    <text evidence="4">The sequence shown here is derived from an EMBL/GenBank/DDBJ whole genome shotgun (WGS) entry which is preliminary data.</text>
</comment>
<dbReference type="AlphaFoldDB" id="A0A9Q0S942"/>
<sequence>MNAPPTFETFLLYEGEKKIVKTIDTKVPNAAIFTFRAPHPNNICIFTTSSFHECHHRYHLRAVAVRGTIQRGTQREERRKRIIPIQSPDY</sequence>
<dbReference type="InterPro" id="IPR036603">
    <property type="entry name" value="RBP11-like"/>
</dbReference>
<evidence type="ECO:0000256" key="1">
    <source>
        <dbReference type="ARBA" id="ARBA00022478"/>
    </source>
</evidence>
<dbReference type="Gene3D" id="3.30.1360.10">
    <property type="entry name" value="RNA polymerase, RBP11-like subunit"/>
    <property type="match status" value="1"/>
</dbReference>
<evidence type="ECO:0000256" key="2">
    <source>
        <dbReference type="ARBA" id="ARBA00023163"/>
    </source>
</evidence>
<gene>
    <name evidence="4" type="primary">Rpb11_0</name>
    <name evidence="4" type="ORF">Bhyg_05123</name>
</gene>
<evidence type="ECO:0000313" key="4">
    <source>
        <dbReference type="EMBL" id="KAJ6649882.1"/>
    </source>
</evidence>
<keyword evidence="1 4" id="KW-0240">DNA-directed RNA polymerase</keyword>
<evidence type="ECO:0000256" key="3">
    <source>
        <dbReference type="SAM" id="MobiDB-lite"/>
    </source>
</evidence>
<evidence type="ECO:0000313" key="5">
    <source>
        <dbReference type="Proteomes" id="UP001151699"/>
    </source>
</evidence>
<reference evidence="4" key="1">
    <citation type="submission" date="2022-07" db="EMBL/GenBank/DDBJ databases">
        <authorList>
            <person name="Trinca V."/>
            <person name="Uliana J.V.C."/>
            <person name="Torres T.T."/>
            <person name="Ward R.J."/>
            <person name="Monesi N."/>
        </authorList>
    </citation>
    <scope>NUCLEOTIDE SEQUENCE</scope>
    <source>
        <strain evidence="4">HSMRA1968</strain>
        <tissue evidence="4">Whole embryos</tissue>
    </source>
</reference>
<name>A0A9Q0S942_9DIPT</name>
<keyword evidence="5" id="KW-1185">Reference proteome</keyword>
<organism evidence="4 5">
    <name type="scientific">Pseudolycoriella hygida</name>
    <dbReference type="NCBI Taxonomy" id="35572"/>
    <lineage>
        <taxon>Eukaryota</taxon>
        <taxon>Metazoa</taxon>
        <taxon>Ecdysozoa</taxon>
        <taxon>Arthropoda</taxon>
        <taxon>Hexapoda</taxon>
        <taxon>Insecta</taxon>
        <taxon>Pterygota</taxon>
        <taxon>Neoptera</taxon>
        <taxon>Endopterygota</taxon>
        <taxon>Diptera</taxon>
        <taxon>Nematocera</taxon>
        <taxon>Sciaroidea</taxon>
        <taxon>Sciaridae</taxon>
        <taxon>Pseudolycoriella</taxon>
    </lineage>
</organism>
<dbReference type="GO" id="GO:0046983">
    <property type="term" value="F:protein dimerization activity"/>
    <property type="evidence" value="ECO:0007669"/>
    <property type="project" value="InterPro"/>
</dbReference>
<dbReference type="GO" id="GO:0000428">
    <property type="term" value="C:DNA-directed RNA polymerase complex"/>
    <property type="evidence" value="ECO:0007669"/>
    <property type="project" value="UniProtKB-KW"/>
</dbReference>
<feature type="region of interest" description="Disordered" evidence="3">
    <location>
        <begin position="71"/>
        <end position="90"/>
    </location>
</feature>
<protein>
    <submittedName>
        <fullName evidence="4">DNA-directed RNA polymerase II subunit RPB11</fullName>
    </submittedName>
</protein>
<proteinExistence type="predicted"/>
<accession>A0A9Q0S942</accession>
<dbReference type="GO" id="GO:0006351">
    <property type="term" value="P:DNA-templated transcription"/>
    <property type="evidence" value="ECO:0007669"/>
    <property type="project" value="InterPro"/>
</dbReference>
<keyword evidence="2" id="KW-0804">Transcription</keyword>
<dbReference type="EMBL" id="WJQU01000001">
    <property type="protein sequence ID" value="KAJ6649882.1"/>
    <property type="molecule type" value="Genomic_DNA"/>
</dbReference>
<dbReference type="OrthoDB" id="10248581at2759"/>
<dbReference type="Proteomes" id="UP001151699">
    <property type="component" value="Chromosome A"/>
</dbReference>